<dbReference type="PANTHER" id="PTHR37298">
    <property type="entry name" value="UPF0111 PROTEIN YKAA"/>
    <property type="match status" value="1"/>
</dbReference>
<accession>A0A9D2NFY1</accession>
<dbReference type="Gene3D" id="1.20.58.220">
    <property type="entry name" value="Phosphate transport system protein phou homolog 2, domain 2"/>
    <property type="match status" value="1"/>
</dbReference>
<dbReference type="InterPro" id="IPR038078">
    <property type="entry name" value="PhoU-like_sf"/>
</dbReference>
<sequence>MAKNQDSVYFNSFIKCTDFSCQAAHMLEETMADFKIENMADRMEAVHTIEHSADMEKHALLNTLIKAFITPIDREDIMLLSQNIDELTDKIEDVLIRIYYNNIQEIRPDALKMVRIVCRCCEAVKAMMEEFPDFRHSKKLHEQIIKINSMEEEADKIYIDSMHQLHTTCSDPMTVIAWREIYAYLEKCADACEHVADIVESVVMKNT</sequence>
<evidence type="ECO:0000256" key="1">
    <source>
        <dbReference type="ARBA" id="ARBA00008591"/>
    </source>
</evidence>
<dbReference type="AlphaFoldDB" id="A0A9D2NFY1"/>
<reference evidence="2" key="2">
    <citation type="submission" date="2021-04" db="EMBL/GenBank/DDBJ databases">
        <authorList>
            <person name="Gilroy R."/>
        </authorList>
    </citation>
    <scope>NUCLEOTIDE SEQUENCE</scope>
    <source>
        <strain evidence="2">USAMLcec2-132</strain>
    </source>
</reference>
<gene>
    <name evidence="2" type="ORF">H9761_04760</name>
</gene>
<dbReference type="SUPFAM" id="SSF109755">
    <property type="entry name" value="PhoU-like"/>
    <property type="match status" value="1"/>
</dbReference>
<dbReference type="InterPro" id="IPR052912">
    <property type="entry name" value="UPF0111_domain"/>
</dbReference>
<protein>
    <submittedName>
        <fullName evidence="2">DUF47 family protein</fullName>
    </submittedName>
</protein>
<evidence type="ECO:0000313" key="3">
    <source>
        <dbReference type="Proteomes" id="UP000823891"/>
    </source>
</evidence>
<dbReference type="PANTHER" id="PTHR37298:SF1">
    <property type="entry name" value="UPF0111 PROTEIN YKAA"/>
    <property type="match status" value="1"/>
</dbReference>
<dbReference type="Proteomes" id="UP000823891">
    <property type="component" value="Unassembled WGS sequence"/>
</dbReference>
<organism evidence="2 3">
    <name type="scientific">Candidatus Eisenbergiella merdavium</name>
    <dbReference type="NCBI Taxonomy" id="2838551"/>
    <lineage>
        <taxon>Bacteria</taxon>
        <taxon>Bacillati</taxon>
        <taxon>Bacillota</taxon>
        <taxon>Clostridia</taxon>
        <taxon>Lachnospirales</taxon>
        <taxon>Lachnospiraceae</taxon>
        <taxon>Eisenbergiella</taxon>
    </lineage>
</organism>
<dbReference type="Pfam" id="PF01865">
    <property type="entry name" value="PhoU_div"/>
    <property type="match status" value="1"/>
</dbReference>
<reference evidence="2" key="1">
    <citation type="journal article" date="2021" name="PeerJ">
        <title>Extensive microbial diversity within the chicken gut microbiome revealed by metagenomics and culture.</title>
        <authorList>
            <person name="Gilroy R."/>
            <person name="Ravi A."/>
            <person name="Getino M."/>
            <person name="Pursley I."/>
            <person name="Horton D.L."/>
            <person name="Alikhan N.F."/>
            <person name="Baker D."/>
            <person name="Gharbi K."/>
            <person name="Hall N."/>
            <person name="Watson M."/>
            <person name="Adriaenssens E.M."/>
            <person name="Foster-Nyarko E."/>
            <person name="Jarju S."/>
            <person name="Secka A."/>
            <person name="Antonio M."/>
            <person name="Oren A."/>
            <person name="Chaudhuri R.R."/>
            <person name="La Ragione R."/>
            <person name="Hildebrand F."/>
            <person name="Pallen M.J."/>
        </authorList>
    </citation>
    <scope>NUCLEOTIDE SEQUENCE</scope>
    <source>
        <strain evidence="2">USAMLcec2-132</strain>
    </source>
</reference>
<dbReference type="EMBL" id="DWWS01000018">
    <property type="protein sequence ID" value="HJC22999.1"/>
    <property type="molecule type" value="Genomic_DNA"/>
</dbReference>
<evidence type="ECO:0000313" key="2">
    <source>
        <dbReference type="EMBL" id="HJC22999.1"/>
    </source>
</evidence>
<comment type="caution">
    <text evidence="2">The sequence shown here is derived from an EMBL/GenBank/DDBJ whole genome shotgun (WGS) entry which is preliminary data.</text>
</comment>
<dbReference type="InterPro" id="IPR018445">
    <property type="entry name" value="Put_Phosphate_transp_reg"/>
</dbReference>
<proteinExistence type="inferred from homology"/>
<comment type="similarity">
    <text evidence="1">Belongs to the UPF0111 family.</text>
</comment>
<name>A0A9D2NFY1_9FIRM</name>